<dbReference type="InterPro" id="IPR024775">
    <property type="entry name" value="DinB-like"/>
</dbReference>
<reference evidence="2 3" key="1">
    <citation type="submission" date="2019-11" db="EMBL/GenBank/DDBJ databases">
        <authorList>
            <person name="Li X."/>
        </authorList>
    </citation>
    <scope>NUCLEOTIDE SEQUENCE [LARGE SCALE GENOMIC DNA]</scope>
    <source>
        <strain evidence="2 3">L9</strain>
    </source>
</reference>
<evidence type="ECO:0000313" key="3">
    <source>
        <dbReference type="Proteomes" id="UP000469125"/>
    </source>
</evidence>
<accession>A0A6N8FEF9</accession>
<name>A0A6N8FEF9_9BACI</name>
<evidence type="ECO:0000259" key="1">
    <source>
        <dbReference type="Pfam" id="PF12867"/>
    </source>
</evidence>
<gene>
    <name evidence="2" type="ORF">GMD78_05755</name>
</gene>
<dbReference type="Proteomes" id="UP000469125">
    <property type="component" value="Unassembled WGS sequence"/>
</dbReference>
<dbReference type="InterPro" id="IPR034660">
    <property type="entry name" value="DinB/YfiT-like"/>
</dbReference>
<dbReference type="AlphaFoldDB" id="A0A6N8FEF9"/>
<feature type="domain" description="DinB-like" evidence="1">
    <location>
        <begin position="37"/>
        <end position="175"/>
    </location>
</feature>
<keyword evidence="3" id="KW-1185">Reference proteome</keyword>
<comment type="caution">
    <text evidence="2">The sequence shown here is derived from an EMBL/GenBank/DDBJ whole genome shotgun (WGS) entry which is preliminary data.</text>
</comment>
<protein>
    <submittedName>
        <fullName evidence="2">DinB family protein</fullName>
    </submittedName>
</protein>
<dbReference type="Pfam" id="PF12867">
    <property type="entry name" value="DinB_2"/>
    <property type="match status" value="1"/>
</dbReference>
<dbReference type="RefSeq" id="WP_155667853.1">
    <property type="nucleotide sequence ID" value="NZ_WOCA01000003.1"/>
</dbReference>
<dbReference type="Gene3D" id="1.20.120.450">
    <property type="entry name" value="dinb family like domain"/>
    <property type="match status" value="1"/>
</dbReference>
<dbReference type="EMBL" id="WOCA01000003">
    <property type="protein sequence ID" value="MUK87903.1"/>
    <property type="molecule type" value="Genomic_DNA"/>
</dbReference>
<sequence>MNSNKKSYMQLYFEQLECQRNEFYYQIVKRVENPWKRPLPDKWSVGETIFHLYLMIRLVKRFSVIYLPIVLPYAHLRKERPYKTEIHNIYEEYSKTKKRPMKAPFVLTPRDKLSTKYDFKNVQHLLNMETNKLKEKLANMEDHVAGQIRYPDPVANYPNIIQSIQLLAIHEQHHFDLTKRYYR</sequence>
<evidence type="ECO:0000313" key="2">
    <source>
        <dbReference type="EMBL" id="MUK87903.1"/>
    </source>
</evidence>
<organism evidence="2 3">
    <name type="scientific">Ornithinibacillus caprae</name>
    <dbReference type="NCBI Taxonomy" id="2678566"/>
    <lineage>
        <taxon>Bacteria</taxon>
        <taxon>Bacillati</taxon>
        <taxon>Bacillota</taxon>
        <taxon>Bacilli</taxon>
        <taxon>Bacillales</taxon>
        <taxon>Bacillaceae</taxon>
        <taxon>Ornithinibacillus</taxon>
    </lineage>
</organism>
<proteinExistence type="predicted"/>